<dbReference type="RefSeq" id="WP_379854071.1">
    <property type="nucleotide sequence ID" value="NZ_JBHZPZ010000004.1"/>
</dbReference>
<sequence>MKKLLFILFTLQFWLQSYAQVKFEKAYFIDNNNVRTECFIKNKDSYYSPKSFEYKLNEEESTISIGEIKNIKEFGFDNSIKFERYLLNVDMSSSIVDKLSDKSEPEWEEKTIFIKVLIEGDATLYEYVEPNLKRYFYKVMNSPIRQLVYKKYFVKNSDHSELAVNKQYQSQLWSGLNCENVTMAEILKMEYKRKELLNYFVKYNKSKNNAAVNYGQKMTKGSFNLKLKGGVNVSPNENYVYGGDRKVEYFGDKLFPNYGAEFEYCLPFNRNKWSIYMDVNYQNYKYETVFIDQYSTVFEKTYKTTNSINKVVPNMGFRYSMYLNDNSKIFINIGLIRTYGLGYSYNHKYNVEFRRSGGGFTEYSLVLGYTLFNNKKQKTK</sequence>
<accession>A0ABW6HTZ6</accession>
<gene>
    <name evidence="2" type="ORF">ACFX5E_04960</name>
</gene>
<organism evidence="2 3">
    <name type="scientific">Flavobacterium xylosi</name>
    <dbReference type="NCBI Taxonomy" id="3230415"/>
    <lineage>
        <taxon>Bacteria</taxon>
        <taxon>Pseudomonadati</taxon>
        <taxon>Bacteroidota</taxon>
        <taxon>Flavobacteriia</taxon>
        <taxon>Flavobacteriales</taxon>
        <taxon>Flavobacteriaceae</taxon>
        <taxon>Flavobacterium</taxon>
    </lineage>
</organism>
<evidence type="ECO:0000313" key="2">
    <source>
        <dbReference type="EMBL" id="MFE3867424.1"/>
    </source>
</evidence>
<reference evidence="2 3" key="1">
    <citation type="submission" date="2024-06" db="EMBL/GenBank/DDBJ databases">
        <title>Flavobacterium spp. isolated from glacier.</title>
        <authorList>
            <person name="Han D."/>
        </authorList>
    </citation>
    <scope>NUCLEOTIDE SEQUENCE [LARGE SCALE GENOMIC DNA]</scope>
    <source>
        <strain evidence="2 3">LS2P90</strain>
    </source>
</reference>
<dbReference type="Proteomes" id="UP001600109">
    <property type="component" value="Unassembled WGS sequence"/>
</dbReference>
<feature type="chain" id="PRO_5045694790" description="Outer membrane protein beta-barrel domain-containing protein" evidence="1">
    <location>
        <begin position="20"/>
        <end position="380"/>
    </location>
</feature>
<keyword evidence="1" id="KW-0732">Signal</keyword>
<dbReference type="EMBL" id="JBHZPZ010000004">
    <property type="protein sequence ID" value="MFE3867424.1"/>
    <property type="molecule type" value="Genomic_DNA"/>
</dbReference>
<protein>
    <recommendedName>
        <fullName evidence="4">Outer membrane protein beta-barrel domain-containing protein</fullName>
    </recommendedName>
</protein>
<comment type="caution">
    <text evidence="2">The sequence shown here is derived from an EMBL/GenBank/DDBJ whole genome shotgun (WGS) entry which is preliminary data.</text>
</comment>
<evidence type="ECO:0008006" key="4">
    <source>
        <dbReference type="Google" id="ProtNLM"/>
    </source>
</evidence>
<evidence type="ECO:0000256" key="1">
    <source>
        <dbReference type="SAM" id="SignalP"/>
    </source>
</evidence>
<keyword evidence="3" id="KW-1185">Reference proteome</keyword>
<proteinExistence type="predicted"/>
<feature type="signal peptide" evidence="1">
    <location>
        <begin position="1"/>
        <end position="19"/>
    </location>
</feature>
<evidence type="ECO:0000313" key="3">
    <source>
        <dbReference type="Proteomes" id="UP001600109"/>
    </source>
</evidence>
<name>A0ABW6HTZ6_9FLAO</name>